<dbReference type="EMBL" id="CAXAMN010004113">
    <property type="protein sequence ID" value="CAK9007824.1"/>
    <property type="molecule type" value="Genomic_DNA"/>
</dbReference>
<gene>
    <name evidence="1" type="ORF">CCMP2556_LOCUS9001</name>
</gene>
<sequence length="298" mass="33793">MPSWAARSGQQLAGGFLGCLDGILGDQEWLFKVLQLKRSWHSFRRHVCHYCGAVRRLEGDEPETMLFTAYGPRAAHRNTLIKSKDDWIAVHGHSTLTAVPGFTPIRIPFAARAAKKLFTTAVIAPSATGYAHVSQKYLKGGAARMFVYWITEVCYAASMTDPSAHNKHRTNVFLALASIYTTLAEQGRYLTQEPITDIHYAYMTFRQSYNYLANEALNAEKFVWQLLPKQHMLEHLFLDWVPIFGNCRRYSLYLDEDMVGRAKRIVSHTHPRTMSVAGLNHFALAAALRWCGQDALLR</sequence>
<dbReference type="Proteomes" id="UP001642484">
    <property type="component" value="Unassembled WGS sequence"/>
</dbReference>
<dbReference type="PROSITE" id="PS51257">
    <property type="entry name" value="PROKAR_LIPOPROTEIN"/>
    <property type="match status" value="1"/>
</dbReference>
<accession>A0ABP0J0P4</accession>
<proteinExistence type="predicted"/>
<comment type="caution">
    <text evidence="1">The sequence shown here is derived from an EMBL/GenBank/DDBJ whole genome shotgun (WGS) entry which is preliminary data.</text>
</comment>
<reference evidence="1 2" key="1">
    <citation type="submission" date="2024-02" db="EMBL/GenBank/DDBJ databases">
        <authorList>
            <person name="Chen Y."/>
            <person name="Shah S."/>
            <person name="Dougan E. K."/>
            <person name="Thang M."/>
            <person name="Chan C."/>
        </authorList>
    </citation>
    <scope>NUCLEOTIDE SEQUENCE [LARGE SCALE GENOMIC DNA]</scope>
</reference>
<name>A0ABP0J0P4_9DINO</name>
<evidence type="ECO:0000313" key="1">
    <source>
        <dbReference type="EMBL" id="CAK9007824.1"/>
    </source>
</evidence>
<protein>
    <submittedName>
        <fullName evidence="1">Uncharacterized protein</fullName>
    </submittedName>
</protein>
<keyword evidence="2" id="KW-1185">Reference proteome</keyword>
<evidence type="ECO:0000313" key="2">
    <source>
        <dbReference type="Proteomes" id="UP001642484"/>
    </source>
</evidence>
<organism evidence="1 2">
    <name type="scientific">Durusdinium trenchii</name>
    <dbReference type="NCBI Taxonomy" id="1381693"/>
    <lineage>
        <taxon>Eukaryota</taxon>
        <taxon>Sar</taxon>
        <taxon>Alveolata</taxon>
        <taxon>Dinophyceae</taxon>
        <taxon>Suessiales</taxon>
        <taxon>Symbiodiniaceae</taxon>
        <taxon>Durusdinium</taxon>
    </lineage>
</organism>